<feature type="compositionally biased region" description="Basic and acidic residues" evidence="8">
    <location>
        <begin position="104"/>
        <end position="113"/>
    </location>
</feature>
<protein>
    <recommendedName>
        <fullName evidence="9">Tetratricopeptide SHNi-TPR domain-containing protein</fullName>
    </recommendedName>
</protein>
<feature type="compositionally biased region" description="Basic and acidic residues" evidence="8">
    <location>
        <begin position="24"/>
        <end position="34"/>
    </location>
</feature>
<keyword evidence="7" id="KW-0175">Coiled coil</keyword>
<reference evidence="10" key="1">
    <citation type="submission" date="2021-01" db="EMBL/GenBank/DDBJ databases">
        <authorList>
            <person name="Kaushik A."/>
        </authorList>
    </citation>
    <scope>NUCLEOTIDE SEQUENCE</scope>
    <source>
        <strain evidence="10">AG6-10EEA</strain>
    </source>
</reference>
<dbReference type="GO" id="GO:0005654">
    <property type="term" value="C:nucleoplasm"/>
    <property type="evidence" value="ECO:0007669"/>
    <property type="project" value="TreeGrafter"/>
</dbReference>
<organism evidence="10 11">
    <name type="scientific">Rhizoctonia solani</name>
    <dbReference type="NCBI Taxonomy" id="456999"/>
    <lineage>
        <taxon>Eukaryota</taxon>
        <taxon>Fungi</taxon>
        <taxon>Dikarya</taxon>
        <taxon>Basidiomycota</taxon>
        <taxon>Agaricomycotina</taxon>
        <taxon>Agaricomycetes</taxon>
        <taxon>Cantharellales</taxon>
        <taxon>Ceratobasidiaceae</taxon>
        <taxon>Rhizoctonia</taxon>
    </lineage>
</organism>
<dbReference type="PANTHER" id="PTHR15081:SF1">
    <property type="entry name" value="NUCLEAR AUTOANTIGENIC SPERM PROTEIN"/>
    <property type="match status" value="1"/>
</dbReference>
<evidence type="ECO:0000313" key="10">
    <source>
        <dbReference type="EMBL" id="CAE6413077.1"/>
    </source>
</evidence>
<comment type="subcellular location">
    <subcellularLocation>
        <location evidence="1">Nucleus</location>
    </subcellularLocation>
</comment>
<feature type="coiled-coil region" evidence="7">
    <location>
        <begin position="314"/>
        <end position="341"/>
    </location>
</feature>
<feature type="repeat" description="TPR" evidence="6">
    <location>
        <begin position="204"/>
        <end position="237"/>
    </location>
</feature>
<evidence type="ECO:0000256" key="6">
    <source>
        <dbReference type="PROSITE-ProRule" id="PRU00339"/>
    </source>
</evidence>
<evidence type="ECO:0000256" key="7">
    <source>
        <dbReference type="SAM" id="Coils"/>
    </source>
</evidence>
<feature type="region of interest" description="Disordered" evidence="8">
    <location>
        <begin position="423"/>
        <end position="442"/>
    </location>
</feature>
<dbReference type="SUPFAM" id="SSF48452">
    <property type="entry name" value="TPR-like"/>
    <property type="match status" value="1"/>
</dbReference>
<dbReference type="GO" id="GO:0006335">
    <property type="term" value="P:DNA replication-dependent chromatin assembly"/>
    <property type="evidence" value="ECO:0007669"/>
    <property type="project" value="TreeGrafter"/>
</dbReference>
<feature type="region of interest" description="Disordered" evidence="8">
    <location>
        <begin position="1"/>
        <end position="38"/>
    </location>
</feature>
<evidence type="ECO:0000256" key="5">
    <source>
        <dbReference type="ARBA" id="ARBA00023242"/>
    </source>
</evidence>
<dbReference type="InterPro" id="IPR019734">
    <property type="entry name" value="TPR_rpt"/>
</dbReference>
<dbReference type="PANTHER" id="PTHR15081">
    <property type="entry name" value="NUCLEAR AUTOANTIGENIC SPERM PROTEIN NASP -RELATED"/>
    <property type="match status" value="1"/>
</dbReference>
<gene>
    <name evidence="10" type="ORF">RDB_LOCUS3041</name>
</gene>
<dbReference type="Pfam" id="PF10516">
    <property type="entry name" value="SHNi-TPR"/>
    <property type="match status" value="1"/>
</dbReference>
<dbReference type="Proteomes" id="UP000663853">
    <property type="component" value="Unassembled WGS sequence"/>
</dbReference>
<comment type="similarity">
    <text evidence="2">Belongs to the NASP family.</text>
</comment>
<dbReference type="GO" id="GO:0034080">
    <property type="term" value="P:CENP-A containing chromatin assembly"/>
    <property type="evidence" value="ECO:0007669"/>
    <property type="project" value="TreeGrafter"/>
</dbReference>
<evidence type="ECO:0000256" key="3">
    <source>
        <dbReference type="ARBA" id="ARBA00022737"/>
    </source>
</evidence>
<dbReference type="PROSITE" id="PS50005">
    <property type="entry name" value="TPR"/>
    <property type="match status" value="1"/>
</dbReference>
<accession>A0A8H3A8J0</accession>
<feature type="compositionally biased region" description="Acidic residues" evidence="8">
    <location>
        <begin position="137"/>
        <end position="148"/>
    </location>
</feature>
<name>A0A8H3A8J0_9AGAM</name>
<proteinExistence type="inferred from homology"/>
<evidence type="ECO:0000256" key="8">
    <source>
        <dbReference type="SAM" id="MobiDB-lite"/>
    </source>
</evidence>
<evidence type="ECO:0000259" key="9">
    <source>
        <dbReference type="Pfam" id="PF10516"/>
    </source>
</evidence>
<evidence type="ECO:0000313" key="11">
    <source>
        <dbReference type="Proteomes" id="UP000663853"/>
    </source>
</evidence>
<feature type="compositionally biased region" description="Basic and acidic residues" evidence="8">
    <location>
        <begin position="432"/>
        <end position="442"/>
    </location>
</feature>
<dbReference type="EMBL" id="CAJMXA010000047">
    <property type="protein sequence ID" value="CAE6413077.1"/>
    <property type="molecule type" value="Genomic_DNA"/>
</dbReference>
<feature type="domain" description="Tetratricopeptide SHNi-TPR" evidence="9">
    <location>
        <begin position="204"/>
        <end position="240"/>
    </location>
</feature>
<keyword evidence="4 6" id="KW-0802">TPR repeat</keyword>
<feature type="compositionally biased region" description="Acidic residues" evidence="8">
    <location>
        <begin position="160"/>
        <end position="176"/>
    </location>
</feature>
<feature type="region of interest" description="Disordered" evidence="8">
    <location>
        <begin position="99"/>
        <end position="176"/>
    </location>
</feature>
<dbReference type="AlphaFoldDB" id="A0A8H3A8J0"/>
<evidence type="ECO:0000256" key="2">
    <source>
        <dbReference type="ARBA" id="ARBA00008402"/>
    </source>
</evidence>
<comment type="caution">
    <text evidence="10">The sequence shown here is derived from an EMBL/GenBank/DDBJ whole genome shotgun (WGS) entry which is preliminary data.</text>
</comment>
<keyword evidence="3" id="KW-0677">Repeat</keyword>
<dbReference type="InterPro" id="IPR011990">
    <property type="entry name" value="TPR-like_helical_dom_sf"/>
</dbReference>
<dbReference type="Gene3D" id="1.25.40.10">
    <property type="entry name" value="Tetratricopeptide repeat domain"/>
    <property type="match status" value="2"/>
</dbReference>
<dbReference type="GO" id="GO:0042393">
    <property type="term" value="F:histone binding"/>
    <property type="evidence" value="ECO:0007669"/>
    <property type="project" value="TreeGrafter"/>
</dbReference>
<feature type="region of interest" description="Disordered" evidence="8">
    <location>
        <begin position="368"/>
        <end position="418"/>
    </location>
</feature>
<evidence type="ECO:0000256" key="1">
    <source>
        <dbReference type="ARBA" id="ARBA00004123"/>
    </source>
</evidence>
<dbReference type="SMART" id="SM00028">
    <property type="entry name" value="TPR"/>
    <property type="match status" value="2"/>
</dbReference>
<evidence type="ECO:0000256" key="4">
    <source>
        <dbReference type="ARBA" id="ARBA00022803"/>
    </source>
</evidence>
<dbReference type="InterPro" id="IPR019544">
    <property type="entry name" value="Tetratricopeptide_SHNi-TPR_dom"/>
</dbReference>
<dbReference type="InterPro" id="IPR051730">
    <property type="entry name" value="NASP-like"/>
</dbReference>
<keyword evidence="5" id="KW-0539">Nucleus</keyword>
<sequence>MSVEEAIAPKPETEQVPAAGTIETEPKPESKTEPTVEEEVEIAKRAFALKNFEEAVDHYATALELARTEYGEDTPAFAELLLKYGRALIENAVAQNSVLGGGKQGEEAPKESDGAGSSGGPKTQPGNGRIHFGDGASSDDEGVGDETVDTAAGDLSAVNEEGDGEEEKDDDEPEDDFNAAWDVLDLARAYYDKQEGEDMKLKLSEAYMSLGDVSLETEKFEQAISDYTSGLNIKTQLLPFYSRQICEVHYRLCLVFDLTSNKMNEAIRHIEQAISSLQARVTVIKDHLESPQDTKGKGKGKGIAVNDPIDTMDEAQLQAELKDVEELLKDLSLKHEDMKAVPEPQNQIPVDEAEGVKQALDDWLKPSLPAAEVPPQMDGPVNDLSKLVKKKKKPASSAAPETETSGSGAAPAPVATGKRKVEIEAVADEASPVEKKVKLASE</sequence>